<keyword evidence="9" id="KW-0464">Manganese</keyword>
<comment type="similarity">
    <text evidence="3 10">Belongs to the peptidase M24B family.</text>
</comment>
<dbReference type="Proteomes" id="UP000177583">
    <property type="component" value="Unassembled WGS sequence"/>
</dbReference>
<evidence type="ECO:0000256" key="3">
    <source>
        <dbReference type="ARBA" id="ARBA00008766"/>
    </source>
</evidence>
<evidence type="ECO:0000259" key="11">
    <source>
        <dbReference type="SMART" id="SM01011"/>
    </source>
</evidence>
<dbReference type="InterPro" id="IPR001131">
    <property type="entry name" value="Peptidase_M24B_aminopep-P_CS"/>
</dbReference>
<keyword evidence="7" id="KW-0378">Hydrolase</keyword>
<keyword evidence="8" id="KW-0482">Metalloprotease</keyword>
<evidence type="ECO:0000256" key="8">
    <source>
        <dbReference type="ARBA" id="ARBA00023049"/>
    </source>
</evidence>
<accession>A0A1F6GS26</accession>
<evidence type="ECO:0000256" key="5">
    <source>
        <dbReference type="ARBA" id="ARBA00022670"/>
    </source>
</evidence>
<protein>
    <recommendedName>
        <fullName evidence="4">Xaa-Pro aminopeptidase</fullName>
        <ecNumber evidence="4">3.4.11.9</ecNumber>
    </recommendedName>
</protein>
<comment type="caution">
    <text evidence="12">The sequence shown here is derived from an EMBL/GenBank/DDBJ whole genome shotgun (WGS) entry which is preliminary data.</text>
</comment>
<dbReference type="GO" id="GO:0030145">
    <property type="term" value="F:manganese ion binding"/>
    <property type="evidence" value="ECO:0007669"/>
    <property type="project" value="InterPro"/>
</dbReference>
<evidence type="ECO:0000313" key="12">
    <source>
        <dbReference type="EMBL" id="OGH00879.1"/>
    </source>
</evidence>
<keyword evidence="5" id="KW-0645">Protease</keyword>
<proteinExistence type="inferred from homology"/>
<dbReference type="GO" id="GO:0006508">
    <property type="term" value="P:proteolysis"/>
    <property type="evidence" value="ECO:0007669"/>
    <property type="project" value="UniProtKB-KW"/>
</dbReference>
<dbReference type="EC" id="3.4.11.9" evidence="4"/>
<organism evidence="12 13">
    <name type="scientific">Candidatus Lambdaproteobacteria bacterium RIFOXYD2_FULL_56_26</name>
    <dbReference type="NCBI Taxonomy" id="1817773"/>
    <lineage>
        <taxon>Bacteria</taxon>
        <taxon>Pseudomonadati</taxon>
        <taxon>Pseudomonadota</taxon>
        <taxon>Candidatus Lambdaproteobacteria</taxon>
    </lineage>
</organism>
<dbReference type="InterPro" id="IPR000994">
    <property type="entry name" value="Pept_M24"/>
</dbReference>
<dbReference type="GO" id="GO:0070006">
    <property type="term" value="F:metalloaminopeptidase activity"/>
    <property type="evidence" value="ECO:0007669"/>
    <property type="project" value="InterPro"/>
</dbReference>
<comment type="cofactor">
    <cofactor evidence="2">
        <name>Mn(2+)</name>
        <dbReference type="ChEBI" id="CHEBI:29035"/>
    </cofactor>
</comment>
<evidence type="ECO:0000256" key="9">
    <source>
        <dbReference type="ARBA" id="ARBA00023211"/>
    </source>
</evidence>
<dbReference type="Gene3D" id="3.90.230.10">
    <property type="entry name" value="Creatinase/methionine aminopeptidase superfamily"/>
    <property type="match status" value="1"/>
</dbReference>
<evidence type="ECO:0000256" key="6">
    <source>
        <dbReference type="ARBA" id="ARBA00022723"/>
    </source>
</evidence>
<dbReference type="InterPro" id="IPR007865">
    <property type="entry name" value="Aminopep_P_N"/>
</dbReference>
<dbReference type="PROSITE" id="PS00491">
    <property type="entry name" value="PROLINE_PEPTIDASE"/>
    <property type="match status" value="1"/>
</dbReference>
<name>A0A1F6GS26_9PROT</name>
<dbReference type="SUPFAM" id="SSF55920">
    <property type="entry name" value="Creatinase/aminopeptidase"/>
    <property type="match status" value="1"/>
</dbReference>
<dbReference type="Gene3D" id="3.40.350.10">
    <property type="entry name" value="Creatinase/prolidase N-terminal domain"/>
    <property type="match status" value="1"/>
</dbReference>
<dbReference type="Pfam" id="PF05195">
    <property type="entry name" value="AMP_N"/>
    <property type="match status" value="1"/>
</dbReference>
<dbReference type="Pfam" id="PF00557">
    <property type="entry name" value="Peptidase_M24"/>
    <property type="match status" value="1"/>
</dbReference>
<evidence type="ECO:0000256" key="2">
    <source>
        <dbReference type="ARBA" id="ARBA00001936"/>
    </source>
</evidence>
<comment type="catalytic activity">
    <reaction evidence="1">
        <text>Release of any N-terminal amino acid, including proline, that is linked to proline, even from a dipeptide or tripeptide.</text>
        <dbReference type="EC" id="3.4.11.9"/>
    </reaction>
</comment>
<reference evidence="12 13" key="1">
    <citation type="journal article" date="2016" name="Nat. Commun.">
        <title>Thousands of microbial genomes shed light on interconnected biogeochemical processes in an aquifer system.</title>
        <authorList>
            <person name="Anantharaman K."/>
            <person name="Brown C.T."/>
            <person name="Hug L.A."/>
            <person name="Sharon I."/>
            <person name="Castelle C.J."/>
            <person name="Probst A.J."/>
            <person name="Thomas B.C."/>
            <person name="Singh A."/>
            <person name="Wilkins M.J."/>
            <person name="Karaoz U."/>
            <person name="Brodie E.L."/>
            <person name="Williams K.H."/>
            <person name="Hubbard S.S."/>
            <person name="Banfield J.F."/>
        </authorList>
    </citation>
    <scope>NUCLEOTIDE SEQUENCE [LARGE SCALE GENOMIC DNA]</scope>
</reference>
<keyword evidence="6 10" id="KW-0479">Metal-binding</keyword>
<dbReference type="AlphaFoldDB" id="A0A1F6GS26"/>
<feature type="domain" description="Aminopeptidase P N-terminal" evidence="11">
    <location>
        <begin position="6"/>
        <end position="138"/>
    </location>
</feature>
<evidence type="ECO:0000313" key="13">
    <source>
        <dbReference type="Proteomes" id="UP000177583"/>
    </source>
</evidence>
<dbReference type="EMBL" id="MFNF01000041">
    <property type="protein sequence ID" value="OGH00879.1"/>
    <property type="molecule type" value="Genomic_DNA"/>
</dbReference>
<evidence type="ECO:0000256" key="10">
    <source>
        <dbReference type="RuleBase" id="RU000590"/>
    </source>
</evidence>
<dbReference type="InterPro" id="IPR029149">
    <property type="entry name" value="Creatin/AminoP/Spt16_N"/>
</dbReference>
<dbReference type="GO" id="GO:0005829">
    <property type="term" value="C:cytosol"/>
    <property type="evidence" value="ECO:0007669"/>
    <property type="project" value="TreeGrafter"/>
</dbReference>
<gene>
    <name evidence="12" type="ORF">A2557_01970</name>
</gene>
<dbReference type="InterPro" id="IPR036005">
    <property type="entry name" value="Creatinase/aminopeptidase-like"/>
</dbReference>
<dbReference type="InterPro" id="IPR052433">
    <property type="entry name" value="X-Pro_dipept-like"/>
</dbReference>
<dbReference type="SMART" id="SM01011">
    <property type="entry name" value="AMP_N"/>
    <property type="match status" value="1"/>
</dbReference>
<evidence type="ECO:0000256" key="1">
    <source>
        <dbReference type="ARBA" id="ARBA00001424"/>
    </source>
</evidence>
<sequence length="416" mass="46705">MRYKPFPAKFFCDNRRLLSQRLDEDGLALVFSADSSIRNGDQLQPWRQDSNFFYLTGLEQPGIFLLLLPEKAGSHQEVLFLPPVNLEREKWEGKMLTPERASEISGVKKVLPADQFLAHFFRAQEQKNTLYTEVNALFPDQPLTKAHRMLEDFRVRLPGLNFKKMGPLLVPQRAKKQTVEIDRIRASLGIIEKGLRSVAKKLKPGMMEYQVEAELAFHYLNAGCSRVGFETIVAGGKNACTLHYVENSDPLAAKELVLIDTGGEYGMYSGDITRVLPISGKFTERQAHCYQAVLEVNKTFIRKLRAGLSWKELAEQAGMIQGEIYKKAGFITEAKDYLKVGYHRIGHSLGLDVHDLQIADWPLKAGAVITVEPGLYLPEEGIGIRIEDNVVLTEGGFEVLSANIPKEIADLEALMA</sequence>
<dbReference type="PANTHER" id="PTHR43226">
    <property type="entry name" value="XAA-PRO AMINOPEPTIDASE 3"/>
    <property type="match status" value="1"/>
</dbReference>
<evidence type="ECO:0000256" key="7">
    <source>
        <dbReference type="ARBA" id="ARBA00022801"/>
    </source>
</evidence>
<dbReference type="SUPFAM" id="SSF53092">
    <property type="entry name" value="Creatinase/prolidase N-terminal domain"/>
    <property type="match status" value="1"/>
</dbReference>
<dbReference type="PANTHER" id="PTHR43226:SF4">
    <property type="entry name" value="XAA-PRO AMINOPEPTIDASE 3"/>
    <property type="match status" value="1"/>
</dbReference>
<evidence type="ECO:0000256" key="4">
    <source>
        <dbReference type="ARBA" id="ARBA00012574"/>
    </source>
</evidence>